<sequence>MSSLAGATSTQLKYVEIGTMIAMVLFGMPTAQVYIYFRRCDRDPRWMKFFVFGIWCNLSSHRGGYDDNNGHWVLRLLEFVYTFLSGYTVYSSTILNHNSSPAAVDIERVNELSGLIAMTISSSVIDTILLWSLEANVLTCLLSSLTFLFYQLSRGVFANWIWVPLALITCQSYSMCIFACFIGRYSLGGQRTHNALGLATRNTSGLQDIPTVASRVE</sequence>
<gene>
    <name evidence="2" type="ORF">P691DRAFT_775305</name>
</gene>
<evidence type="ECO:0000256" key="1">
    <source>
        <dbReference type="SAM" id="Phobius"/>
    </source>
</evidence>
<evidence type="ECO:0000313" key="2">
    <source>
        <dbReference type="EMBL" id="KAF9448542.1"/>
    </source>
</evidence>
<organism evidence="2 3">
    <name type="scientific">Macrolepiota fuliginosa MF-IS2</name>
    <dbReference type="NCBI Taxonomy" id="1400762"/>
    <lineage>
        <taxon>Eukaryota</taxon>
        <taxon>Fungi</taxon>
        <taxon>Dikarya</taxon>
        <taxon>Basidiomycota</taxon>
        <taxon>Agaricomycotina</taxon>
        <taxon>Agaricomycetes</taxon>
        <taxon>Agaricomycetidae</taxon>
        <taxon>Agaricales</taxon>
        <taxon>Agaricineae</taxon>
        <taxon>Agaricaceae</taxon>
        <taxon>Macrolepiota</taxon>
    </lineage>
</organism>
<proteinExistence type="predicted"/>
<keyword evidence="1" id="KW-0812">Transmembrane</keyword>
<accession>A0A9P5XEB6</accession>
<keyword evidence="3" id="KW-1185">Reference proteome</keyword>
<comment type="caution">
    <text evidence="2">The sequence shown here is derived from an EMBL/GenBank/DDBJ whole genome shotgun (WGS) entry which is preliminary data.</text>
</comment>
<dbReference type="AlphaFoldDB" id="A0A9P5XEB6"/>
<protein>
    <submittedName>
        <fullName evidence="2">Uncharacterized protein</fullName>
    </submittedName>
</protein>
<dbReference type="EMBL" id="MU151157">
    <property type="protein sequence ID" value="KAF9448542.1"/>
    <property type="molecule type" value="Genomic_DNA"/>
</dbReference>
<reference evidence="2" key="1">
    <citation type="submission" date="2020-11" db="EMBL/GenBank/DDBJ databases">
        <authorList>
            <consortium name="DOE Joint Genome Institute"/>
            <person name="Ahrendt S."/>
            <person name="Riley R."/>
            <person name="Andreopoulos W."/>
            <person name="Labutti K."/>
            <person name="Pangilinan J."/>
            <person name="Ruiz-Duenas F.J."/>
            <person name="Barrasa J.M."/>
            <person name="Sanchez-Garcia M."/>
            <person name="Camarero S."/>
            <person name="Miyauchi S."/>
            <person name="Serrano A."/>
            <person name="Linde D."/>
            <person name="Babiker R."/>
            <person name="Drula E."/>
            <person name="Ayuso-Fernandez I."/>
            <person name="Pacheco R."/>
            <person name="Padilla G."/>
            <person name="Ferreira P."/>
            <person name="Barriuso J."/>
            <person name="Kellner H."/>
            <person name="Castanera R."/>
            <person name="Alfaro M."/>
            <person name="Ramirez L."/>
            <person name="Pisabarro A.G."/>
            <person name="Kuo A."/>
            <person name="Tritt A."/>
            <person name="Lipzen A."/>
            <person name="He G."/>
            <person name="Yan M."/>
            <person name="Ng V."/>
            <person name="Cullen D."/>
            <person name="Martin F."/>
            <person name="Rosso M.-N."/>
            <person name="Henrissat B."/>
            <person name="Hibbett D."/>
            <person name="Martinez A.T."/>
            <person name="Grigoriev I.V."/>
        </authorList>
    </citation>
    <scope>NUCLEOTIDE SEQUENCE</scope>
    <source>
        <strain evidence="2">MF-IS2</strain>
    </source>
</reference>
<dbReference type="Proteomes" id="UP000807342">
    <property type="component" value="Unassembled WGS sequence"/>
</dbReference>
<dbReference type="OrthoDB" id="2535105at2759"/>
<feature type="transmembrane region" description="Helical" evidence="1">
    <location>
        <begin position="161"/>
        <end position="182"/>
    </location>
</feature>
<name>A0A9P5XEB6_9AGAR</name>
<keyword evidence="1" id="KW-0472">Membrane</keyword>
<keyword evidence="1" id="KW-1133">Transmembrane helix</keyword>
<feature type="transmembrane region" description="Helical" evidence="1">
    <location>
        <begin position="17"/>
        <end position="37"/>
    </location>
</feature>
<evidence type="ECO:0000313" key="3">
    <source>
        <dbReference type="Proteomes" id="UP000807342"/>
    </source>
</evidence>
<feature type="transmembrane region" description="Helical" evidence="1">
    <location>
        <begin position="128"/>
        <end position="149"/>
    </location>
</feature>